<reference evidence="1 2" key="1">
    <citation type="submission" date="2018-10" db="EMBL/GenBank/DDBJ databases">
        <title>Genome assembly for a Yunnan-Guizhou Plateau 3E fish, Anabarilius grahami (Regan), and its evolutionary and genetic applications.</title>
        <authorList>
            <person name="Jiang W."/>
        </authorList>
    </citation>
    <scope>NUCLEOTIDE SEQUENCE [LARGE SCALE GENOMIC DNA]</scope>
    <source>
        <strain evidence="1">AG-KIZ</strain>
        <tissue evidence="1">Muscle</tissue>
    </source>
</reference>
<sequence length="113" mass="12932">MDRLPVVKVSTHRRCKFEPAIHRPAEKEEEVRVLVRFPLDVTRSEDPRADQSSCGRQLTERRRHTLRAAVRSCSKYVCAMFCKLRETTSSDIPPLSCCLRAVCVSLALSDCLR</sequence>
<evidence type="ECO:0000313" key="1">
    <source>
        <dbReference type="EMBL" id="ROL46062.1"/>
    </source>
</evidence>
<accession>A0A3N0YII7</accession>
<name>A0A3N0YII7_ANAGA</name>
<protein>
    <submittedName>
        <fullName evidence="1">Uncharacterized protein</fullName>
    </submittedName>
</protein>
<keyword evidence="2" id="KW-1185">Reference proteome</keyword>
<evidence type="ECO:0000313" key="2">
    <source>
        <dbReference type="Proteomes" id="UP000281406"/>
    </source>
</evidence>
<dbReference type="Proteomes" id="UP000281406">
    <property type="component" value="Unassembled WGS sequence"/>
</dbReference>
<comment type="caution">
    <text evidence="1">The sequence shown here is derived from an EMBL/GenBank/DDBJ whole genome shotgun (WGS) entry which is preliminary data.</text>
</comment>
<gene>
    <name evidence="1" type="ORF">DPX16_1969</name>
</gene>
<dbReference type="EMBL" id="RJVU01041021">
    <property type="protein sequence ID" value="ROL46062.1"/>
    <property type="molecule type" value="Genomic_DNA"/>
</dbReference>
<dbReference type="AlphaFoldDB" id="A0A3N0YII7"/>
<organism evidence="1 2">
    <name type="scientific">Anabarilius grahami</name>
    <name type="common">Kanglang fish</name>
    <name type="synonym">Barilius grahami</name>
    <dbReference type="NCBI Taxonomy" id="495550"/>
    <lineage>
        <taxon>Eukaryota</taxon>
        <taxon>Metazoa</taxon>
        <taxon>Chordata</taxon>
        <taxon>Craniata</taxon>
        <taxon>Vertebrata</taxon>
        <taxon>Euteleostomi</taxon>
        <taxon>Actinopterygii</taxon>
        <taxon>Neopterygii</taxon>
        <taxon>Teleostei</taxon>
        <taxon>Ostariophysi</taxon>
        <taxon>Cypriniformes</taxon>
        <taxon>Xenocyprididae</taxon>
        <taxon>Xenocypridinae</taxon>
        <taxon>Xenocypridinae incertae sedis</taxon>
        <taxon>Anabarilius</taxon>
    </lineage>
</organism>
<proteinExistence type="predicted"/>